<sequence>PKASRRLNGADLGCHTPAGRDEQVTPTKWPTDGAVAPLLDAELEGGYQLADVVDGSLEERLEASPLLLAGDLLRRRISRRIGPA</sequence>
<proteinExistence type="predicted"/>
<keyword evidence="3" id="KW-1185">Reference proteome</keyword>
<name>A0ABW3XWK5_9ACTN</name>
<evidence type="ECO:0000313" key="2">
    <source>
        <dbReference type="EMBL" id="MFD1313922.1"/>
    </source>
</evidence>
<gene>
    <name evidence="2" type="ORF">ACFQ5X_50820</name>
</gene>
<dbReference type="Proteomes" id="UP001597058">
    <property type="component" value="Unassembled WGS sequence"/>
</dbReference>
<dbReference type="RefSeq" id="WP_381331454.1">
    <property type="nucleotide sequence ID" value="NZ_JBHTMM010000346.1"/>
</dbReference>
<evidence type="ECO:0000313" key="3">
    <source>
        <dbReference type="Proteomes" id="UP001597058"/>
    </source>
</evidence>
<protein>
    <submittedName>
        <fullName evidence="2">Uncharacterized protein</fullName>
    </submittedName>
</protein>
<evidence type="ECO:0000256" key="1">
    <source>
        <dbReference type="SAM" id="MobiDB-lite"/>
    </source>
</evidence>
<organism evidence="2 3">
    <name type="scientific">Streptomyces kaempferi</name>
    <dbReference type="NCBI Taxonomy" id="333725"/>
    <lineage>
        <taxon>Bacteria</taxon>
        <taxon>Bacillati</taxon>
        <taxon>Actinomycetota</taxon>
        <taxon>Actinomycetes</taxon>
        <taxon>Kitasatosporales</taxon>
        <taxon>Streptomycetaceae</taxon>
        <taxon>Streptomyces</taxon>
    </lineage>
</organism>
<dbReference type="EMBL" id="JBHTMM010000346">
    <property type="protein sequence ID" value="MFD1313922.1"/>
    <property type="molecule type" value="Genomic_DNA"/>
</dbReference>
<accession>A0ABW3XWK5</accession>
<feature type="region of interest" description="Disordered" evidence="1">
    <location>
        <begin position="1"/>
        <end position="29"/>
    </location>
</feature>
<reference evidence="3" key="1">
    <citation type="journal article" date="2019" name="Int. J. Syst. Evol. Microbiol.">
        <title>The Global Catalogue of Microorganisms (GCM) 10K type strain sequencing project: providing services to taxonomists for standard genome sequencing and annotation.</title>
        <authorList>
            <consortium name="The Broad Institute Genomics Platform"/>
            <consortium name="The Broad Institute Genome Sequencing Center for Infectious Disease"/>
            <person name="Wu L."/>
            <person name="Ma J."/>
        </authorList>
    </citation>
    <scope>NUCLEOTIDE SEQUENCE [LARGE SCALE GENOMIC DNA]</scope>
    <source>
        <strain evidence="3">CGMCC 4.7020</strain>
    </source>
</reference>
<feature type="non-terminal residue" evidence="2">
    <location>
        <position position="1"/>
    </location>
</feature>
<comment type="caution">
    <text evidence="2">The sequence shown here is derived from an EMBL/GenBank/DDBJ whole genome shotgun (WGS) entry which is preliminary data.</text>
</comment>